<proteinExistence type="predicted"/>
<evidence type="ECO:0000313" key="2">
    <source>
        <dbReference type="Proteomes" id="UP001154282"/>
    </source>
</evidence>
<dbReference type="EMBL" id="CAMGYJ010000007">
    <property type="protein sequence ID" value="CAI0452007.1"/>
    <property type="molecule type" value="Genomic_DNA"/>
</dbReference>
<reference evidence="1" key="1">
    <citation type="submission" date="2022-08" db="EMBL/GenBank/DDBJ databases">
        <authorList>
            <person name="Gutierrez-Valencia J."/>
        </authorList>
    </citation>
    <scope>NUCLEOTIDE SEQUENCE</scope>
</reference>
<comment type="caution">
    <text evidence="1">The sequence shown here is derived from an EMBL/GenBank/DDBJ whole genome shotgun (WGS) entry which is preliminary data.</text>
</comment>
<feature type="non-terminal residue" evidence="1">
    <location>
        <position position="43"/>
    </location>
</feature>
<dbReference type="Proteomes" id="UP001154282">
    <property type="component" value="Unassembled WGS sequence"/>
</dbReference>
<evidence type="ECO:0000313" key="1">
    <source>
        <dbReference type="EMBL" id="CAI0452007.1"/>
    </source>
</evidence>
<protein>
    <submittedName>
        <fullName evidence="1">Uncharacterized protein</fullName>
    </submittedName>
</protein>
<accession>A0AAV0N0N6</accession>
<name>A0AAV0N0N6_9ROSI</name>
<organism evidence="1 2">
    <name type="scientific">Linum tenue</name>
    <dbReference type="NCBI Taxonomy" id="586396"/>
    <lineage>
        <taxon>Eukaryota</taxon>
        <taxon>Viridiplantae</taxon>
        <taxon>Streptophyta</taxon>
        <taxon>Embryophyta</taxon>
        <taxon>Tracheophyta</taxon>
        <taxon>Spermatophyta</taxon>
        <taxon>Magnoliopsida</taxon>
        <taxon>eudicotyledons</taxon>
        <taxon>Gunneridae</taxon>
        <taxon>Pentapetalae</taxon>
        <taxon>rosids</taxon>
        <taxon>fabids</taxon>
        <taxon>Malpighiales</taxon>
        <taxon>Linaceae</taxon>
        <taxon>Linum</taxon>
    </lineage>
</organism>
<keyword evidence="2" id="KW-1185">Reference proteome</keyword>
<sequence>MNRGAEVWTGRLGAKLPGKRGRRRRRRKAVRECCSEWQITMVE</sequence>
<dbReference type="AlphaFoldDB" id="A0AAV0N0N6"/>
<gene>
    <name evidence="1" type="ORF">LITE_LOCUS31066</name>
</gene>